<feature type="active site" description="Proton acceptor" evidence="13">
    <location>
        <position position="71"/>
    </location>
</feature>
<keyword evidence="7" id="KW-0732">Signal</keyword>
<dbReference type="GO" id="GO:0006508">
    <property type="term" value="P:proteolysis"/>
    <property type="evidence" value="ECO:0007669"/>
    <property type="project" value="UniProtKB-KW"/>
</dbReference>
<dbReference type="SMART" id="SM00936">
    <property type="entry name" value="PBP5_C"/>
    <property type="match status" value="1"/>
</dbReference>
<keyword evidence="5 17" id="KW-0121">Carboxypeptidase</keyword>
<dbReference type="UniPathway" id="UPA00219"/>
<accession>A0A2X2W0X6</accession>
<evidence type="ECO:0000313" key="18">
    <source>
        <dbReference type="Proteomes" id="UP000250223"/>
    </source>
</evidence>
<evidence type="ECO:0000256" key="14">
    <source>
        <dbReference type="PIRSR" id="PIRSR618044-2"/>
    </source>
</evidence>
<feature type="binding site" evidence="14">
    <location>
        <position position="228"/>
    </location>
    <ligand>
        <name>substrate</name>
    </ligand>
</feature>
<dbReference type="PANTHER" id="PTHR21581">
    <property type="entry name" value="D-ALANYL-D-ALANINE CARBOXYPEPTIDASE"/>
    <property type="match status" value="1"/>
</dbReference>
<evidence type="ECO:0000256" key="5">
    <source>
        <dbReference type="ARBA" id="ARBA00022645"/>
    </source>
</evidence>
<dbReference type="EMBL" id="UAWC01000001">
    <property type="protein sequence ID" value="SQB32957.1"/>
    <property type="molecule type" value="Genomic_DNA"/>
</dbReference>
<evidence type="ECO:0000256" key="6">
    <source>
        <dbReference type="ARBA" id="ARBA00022670"/>
    </source>
</evidence>
<dbReference type="InterPro" id="IPR001967">
    <property type="entry name" value="Peptidase_S11_N"/>
</dbReference>
<comment type="pathway">
    <text evidence="2">Cell wall biogenesis; peptidoglycan biosynthesis.</text>
</comment>
<keyword evidence="8 17" id="KW-0378">Hydrolase</keyword>
<dbReference type="SUPFAM" id="SSF56601">
    <property type="entry name" value="beta-lactamase/transpeptidase-like"/>
    <property type="match status" value="1"/>
</dbReference>
<evidence type="ECO:0000256" key="8">
    <source>
        <dbReference type="ARBA" id="ARBA00022801"/>
    </source>
</evidence>
<dbReference type="RefSeq" id="WP_096635577.1">
    <property type="nucleotide sequence ID" value="NZ_JAHLNT010000005.1"/>
</dbReference>
<keyword evidence="9" id="KW-0133">Cell shape</keyword>
<dbReference type="PANTHER" id="PTHR21581:SF33">
    <property type="entry name" value="D-ALANYL-D-ALANINE CARBOXYPEPTIDASE DACB"/>
    <property type="match status" value="1"/>
</dbReference>
<dbReference type="GO" id="GO:0009002">
    <property type="term" value="F:serine-type D-Ala-D-Ala carboxypeptidase activity"/>
    <property type="evidence" value="ECO:0007669"/>
    <property type="project" value="UniProtKB-EC"/>
</dbReference>
<evidence type="ECO:0000256" key="13">
    <source>
        <dbReference type="PIRSR" id="PIRSR618044-1"/>
    </source>
</evidence>
<evidence type="ECO:0000256" key="2">
    <source>
        <dbReference type="ARBA" id="ARBA00004752"/>
    </source>
</evidence>
<dbReference type="InterPro" id="IPR012338">
    <property type="entry name" value="Beta-lactam/transpept-like"/>
</dbReference>
<gene>
    <name evidence="17" type="primary">dacB_1</name>
    <name evidence="17" type="ORF">NCTC13028_00086</name>
</gene>
<feature type="active site" description="Acyl-ester intermediate" evidence="13">
    <location>
        <position position="68"/>
    </location>
</feature>
<dbReference type="Gene3D" id="3.40.710.10">
    <property type="entry name" value="DD-peptidase/beta-lactamase superfamily"/>
    <property type="match status" value="1"/>
</dbReference>
<protein>
    <recommendedName>
        <fullName evidence="4">serine-type D-Ala-D-Ala carboxypeptidase</fullName>
        <ecNumber evidence="4">3.4.16.4</ecNumber>
    </recommendedName>
</protein>
<keyword evidence="11" id="KW-0961">Cell wall biogenesis/degradation</keyword>
<comment type="catalytic activity">
    <reaction evidence="12">
        <text>Preferential cleavage: (Ac)2-L-Lys-D-Ala-|-D-Ala. Also transpeptidation of peptidyl-alanyl moieties that are N-acyl substituents of D-alanine.</text>
        <dbReference type="EC" id="3.4.16.4"/>
    </reaction>
</comment>
<comment type="similarity">
    <text evidence="3 15">Belongs to the peptidase S11 family.</text>
</comment>
<comment type="function">
    <text evidence="1">Removes C-terminal D-alanyl residues from sugar-peptide cell wall precursors.</text>
</comment>
<dbReference type="GO" id="GO:0009252">
    <property type="term" value="P:peptidoglycan biosynthetic process"/>
    <property type="evidence" value="ECO:0007669"/>
    <property type="project" value="UniProtKB-UniPathway"/>
</dbReference>
<dbReference type="InterPro" id="IPR037167">
    <property type="entry name" value="Peptidase_S11_C_sf"/>
</dbReference>
<dbReference type="AlphaFoldDB" id="A0A2X2W0X6"/>
<dbReference type="Pfam" id="PF00768">
    <property type="entry name" value="Peptidase_S11"/>
    <property type="match status" value="1"/>
</dbReference>
<feature type="active site" evidence="13">
    <location>
        <position position="123"/>
    </location>
</feature>
<dbReference type="Pfam" id="PF07943">
    <property type="entry name" value="PBP5_C"/>
    <property type="match status" value="1"/>
</dbReference>
<reference evidence="17 18" key="1">
    <citation type="submission" date="2018-06" db="EMBL/GenBank/DDBJ databases">
        <authorList>
            <consortium name="Pathogen Informatics"/>
            <person name="Doyle S."/>
        </authorList>
    </citation>
    <scope>NUCLEOTIDE SEQUENCE [LARGE SCALE GENOMIC DNA]</scope>
    <source>
        <strain evidence="17 18">NCTC13028</strain>
    </source>
</reference>
<name>A0A2X2W0X6_CLOCO</name>
<dbReference type="Proteomes" id="UP000250223">
    <property type="component" value="Unassembled WGS sequence"/>
</dbReference>
<dbReference type="InterPro" id="IPR015956">
    <property type="entry name" value="Peniciliin-bd_prot_C_sf"/>
</dbReference>
<evidence type="ECO:0000256" key="11">
    <source>
        <dbReference type="ARBA" id="ARBA00023316"/>
    </source>
</evidence>
<keyword evidence="10" id="KW-0573">Peptidoglycan synthesis</keyword>
<feature type="domain" description="Peptidase S11 D-Ala-D-Ala carboxypeptidase A C-terminal" evidence="16">
    <location>
        <begin position="275"/>
        <end position="360"/>
    </location>
</feature>
<keyword evidence="6" id="KW-0645">Protease</keyword>
<evidence type="ECO:0000256" key="15">
    <source>
        <dbReference type="RuleBase" id="RU004016"/>
    </source>
</evidence>
<organism evidence="17 18">
    <name type="scientific">Clostridium cochlearium</name>
    <dbReference type="NCBI Taxonomy" id="1494"/>
    <lineage>
        <taxon>Bacteria</taxon>
        <taxon>Bacillati</taxon>
        <taxon>Bacillota</taxon>
        <taxon>Clostridia</taxon>
        <taxon>Eubacteriales</taxon>
        <taxon>Clostridiaceae</taxon>
        <taxon>Clostridium</taxon>
    </lineage>
</organism>
<evidence type="ECO:0000313" key="17">
    <source>
        <dbReference type="EMBL" id="SQB32957.1"/>
    </source>
</evidence>
<evidence type="ECO:0000256" key="3">
    <source>
        <dbReference type="ARBA" id="ARBA00007164"/>
    </source>
</evidence>
<proteinExistence type="inferred from homology"/>
<evidence type="ECO:0000259" key="16">
    <source>
        <dbReference type="SMART" id="SM00936"/>
    </source>
</evidence>
<dbReference type="GO" id="GO:0008360">
    <property type="term" value="P:regulation of cell shape"/>
    <property type="evidence" value="ECO:0007669"/>
    <property type="project" value="UniProtKB-KW"/>
</dbReference>
<dbReference type="InterPro" id="IPR012907">
    <property type="entry name" value="Peptidase_S11_C"/>
</dbReference>
<evidence type="ECO:0000256" key="9">
    <source>
        <dbReference type="ARBA" id="ARBA00022960"/>
    </source>
</evidence>
<evidence type="ECO:0000256" key="4">
    <source>
        <dbReference type="ARBA" id="ARBA00012448"/>
    </source>
</evidence>
<dbReference type="PRINTS" id="PR00725">
    <property type="entry name" value="DADACBPTASE1"/>
</dbReference>
<evidence type="ECO:0000256" key="1">
    <source>
        <dbReference type="ARBA" id="ARBA00003217"/>
    </source>
</evidence>
<dbReference type="SUPFAM" id="SSF69189">
    <property type="entry name" value="Penicillin-binding protein associated domain"/>
    <property type="match status" value="1"/>
</dbReference>
<evidence type="ECO:0000256" key="10">
    <source>
        <dbReference type="ARBA" id="ARBA00022984"/>
    </source>
</evidence>
<dbReference type="GO" id="GO:0071555">
    <property type="term" value="P:cell wall organization"/>
    <property type="evidence" value="ECO:0007669"/>
    <property type="project" value="UniProtKB-KW"/>
</dbReference>
<dbReference type="Gene3D" id="2.60.410.10">
    <property type="entry name" value="D-Ala-D-Ala carboxypeptidase, C-terminal domain"/>
    <property type="match status" value="1"/>
</dbReference>
<dbReference type="EC" id="3.4.16.4" evidence="4"/>
<evidence type="ECO:0000256" key="12">
    <source>
        <dbReference type="ARBA" id="ARBA00034000"/>
    </source>
</evidence>
<evidence type="ECO:0000256" key="7">
    <source>
        <dbReference type="ARBA" id="ARBA00022729"/>
    </source>
</evidence>
<sequence>MRLKKILLYFICFIVTININTYGVLANSELNKEENKLNVNARAYIALDSESKVVLAERNSEIIMPMASTTKILTALVTLKYGELDKMVEISPKAASIRGSVVGYKKGEKISLKELLFGLMLRSGNDAAIAIAEGVAGSQEEFVKLMNEYAASLGLIDSHFCSPHGLDSEEHYSTAYDLAILTSESKKHPLFHEIVSTKDISKGKYGFSRDYHNINKILWQLPNATGVKTGYTGGAGKCLVSSVDISGREVIIVLFNCPGRWKETIKINNYIEKNYEYKKLYSKGEVLAKAPKDKKNMEVICKEDIIIPTEKGVKYNVKINVPNEINNNVYKGDKIGSINVFKEDKLIFTENLVAKNNYKVPILKKSFFLKDFFR</sequence>
<dbReference type="InterPro" id="IPR018044">
    <property type="entry name" value="Peptidase_S11"/>
</dbReference>